<dbReference type="EMBL" id="JAWDGP010003660">
    <property type="protein sequence ID" value="KAK3772120.1"/>
    <property type="molecule type" value="Genomic_DNA"/>
</dbReference>
<organism evidence="1 2">
    <name type="scientific">Elysia crispata</name>
    <name type="common">lettuce slug</name>
    <dbReference type="NCBI Taxonomy" id="231223"/>
    <lineage>
        <taxon>Eukaryota</taxon>
        <taxon>Metazoa</taxon>
        <taxon>Spiralia</taxon>
        <taxon>Lophotrochozoa</taxon>
        <taxon>Mollusca</taxon>
        <taxon>Gastropoda</taxon>
        <taxon>Heterobranchia</taxon>
        <taxon>Euthyneura</taxon>
        <taxon>Panpulmonata</taxon>
        <taxon>Sacoglossa</taxon>
        <taxon>Placobranchoidea</taxon>
        <taxon>Plakobranchidae</taxon>
        <taxon>Elysia</taxon>
    </lineage>
</organism>
<gene>
    <name evidence="1" type="ORF">RRG08_061204</name>
</gene>
<accession>A0AAE0ZMV8</accession>
<proteinExistence type="predicted"/>
<name>A0AAE0ZMV8_9GAST</name>
<keyword evidence="2" id="KW-1185">Reference proteome</keyword>
<sequence>MFWLVIQSPAGNVLSDDIRQDTDISMPQILNPRTCGPGQATYPRAITVQTRAKGPGVPDLRNPPGDVQSRSIWLAMYRSQERAWGKRGWGKVVQGH</sequence>
<comment type="caution">
    <text evidence="1">The sequence shown here is derived from an EMBL/GenBank/DDBJ whole genome shotgun (WGS) entry which is preliminary data.</text>
</comment>
<protein>
    <submittedName>
        <fullName evidence="1">Uncharacterized protein</fullName>
    </submittedName>
</protein>
<reference evidence="1" key="1">
    <citation type="journal article" date="2023" name="G3 (Bethesda)">
        <title>A reference genome for the long-term kleptoplast-retaining sea slug Elysia crispata morphotype clarki.</title>
        <authorList>
            <person name="Eastman K.E."/>
            <person name="Pendleton A.L."/>
            <person name="Shaikh M.A."/>
            <person name="Suttiyut T."/>
            <person name="Ogas R."/>
            <person name="Tomko P."/>
            <person name="Gavelis G."/>
            <person name="Widhalm J.R."/>
            <person name="Wisecaver J.H."/>
        </authorList>
    </citation>
    <scope>NUCLEOTIDE SEQUENCE</scope>
    <source>
        <strain evidence="1">ECLA1</strain>
    </source>
</reference>
<dbReference type="AlphaFoldDB" id="A0AAE0ZMV8"/>
<dbReference type="Proteomes" id="UP001283361">
    <property type="component" value="Unassembled WGS sequence"/>
</dbReference>
<evidence type="ECO:0000313" key="1">
    <source>
        <dbReference type="EMBL" id="KAK3772120.1"/>
    </source>
</evidence>
<evidence type="ECO:0000313" key="2">
    <source>
        <dbReference type="Proteomes" id="UP001283361"/>
    </source>
</evidence>